<dbReference type="GO" id="GO:0016887">
    <property type="term" value="F:ATP hydrolysis activity"/>
    <property type="evidence" value="ECO:0007669"/>
    <property type="project" value="InterPro"/>
</dbReference>
<dbReference type="Pfam" id="PF00005">
    <property type="entry name" value="ABC_tran"/>
    <property type="match status" value="1"/>
</dbReference>
<evidence type="ECO:0000256" key="14">
    <source>
        <dbReference type="ARBA" id="ARBA00023136"/>
    </source>
</evidence>
<dbReference type="InterPro" id="IPR011527">
    <property type="entry name" value="ABC1_TM_dom"/>
</dbReference>
<dbReference type="PROSITE" id="PS50929">
    <property type="entry name" value="ABC_TM1F"/>
    <property type="match status" value="1"/>
</dbReference>
<evidence type="ECO:0000259" key="20">
    <source>
        <dbReference type="PROSITE" id="PS50929"/>
    </source>
</evidence>
<evidence type="ECO:0000256" key="3">
    <source>
        <dbReference type="ARBA" id="ARBA00022448"/>
    </source>
</evidence>
<feature type="transmembrane region" description="Helical" evidence="18">
    <location>
        <begin position="184"/>
        <end position="205"/>
    </location>
</feature>
<dbReference type="Gene3D" id="3.40.50.300">
    <property type="entry name" value="P-loop containing nucleotide triphosphate hydrolases"/>
    <property type="match status" value="1"/>
</dbReference>
<dbReference type="InterPro" id="IPR039421">
    <property type="entry name" value="Type_1_exporter"/>
</dbReference>
<dbReference type="FunFam" id="3.40.50.300:FF:000251">
    <property type="entry name" value="ABC transporter B family member 19"/>
    <property type="match status" value="1"/>
</dbReference>
<dbReference type="Pfam" id="PF00664">
    <property type="entry name" value="ABC_membrane"/>
    <property type="match status" value="1"/>
</dbReference>
<evidence type="ECO:0000256" key="9">
    <source>
        <dbReference type="ARBA" id="ARBA00022946"/>
    </source>
</evidence>
<keyword evidence="5 18" id="KW-0812">Transmembrane</keyword>
<dbReference type="GO" id="GO:0005524">
    <property type="term" value="F:ATP binding"/>
    <property type="evidence" value="ECO:0007669"/>
    <property type="project" value="UniProtKB-KW"/>
</dbReference>
<reference evidence="21" key="1">
    <citation type="submission" date="2021-06" db="EMBL/GenBank/DDBJ databases">
        <authorList>
            <person name="Kallberg Y."/>
            <person name="Tangrot J."/>
            <person name="Rosling A."/>
        </authorList>
    </citation>
    <scope>NUCLEOTIDE SEQUENCE</scope>
    <source>
        <strain evidence="21">BR232B</strain>
    </source>
</reference>
<evidence type="ECO:0000256" key="1">
    <source>
        <dbReference type="ARBA" id="ARBA00004448"/>
    </source>
</evidence>
<keyword evidence="8" id="KW-0067">ATP-binding</keyword>
<evidence type="ECO:0000256" key="15">
    <source>
        <dbReference type="ARBA" id="ARBA00040439"/>
    </source>
</evidence>
<evidence type="ECO:0000313" key="21">
    <source>
        <dbReference type="EMBL" id="CAG8563563.1"/>
    </source>
</evidence>
<name>A0A9N9BF08_9GLOM</name>
<keyword evidence="7" id="KW-0999">Mitochondrion inner membrane</keyword>
<dbReference type="Proteomes" id="UP000789739">
    <property type="component" value="Unassembled WGS sequence"/>
</dbReference>
<dbReference type="PANTHER" id="PTHR43394">
    <property type="entry name" value="ATP-DEPENDENT PERMEASE MDL1, MITOCHONDRIAL"/>
    <property type="match status" value="1"/>
</dbReference>
<dbReference type="InterPro" id="IPR003439">
    <property type="entry name" value="ABC_transporter-like_ATP-bd"/>
</dbReference>
<dbReference type="Gene3D" id="1.20.1560.10">
    <property type="entry name" value="ABC transporter type 1, transmembrane domain"/>
    <property type="match status" value="1"/>
</dbReference>
<keyword evidence="11 18" id="KW-1133">Transmembrane helix</keyword>
<dbReference type="GO" id="GO:0006813">
    <property type="term" value="P:potassium ion transport"/>
    <property type="evidence" value="ECO:0007669"/>
    <property type="project" value="UniProtKB-KW"/>
</dbReference>
<dbReference type="GO" id="GO:0015421">
    <property type="term" value="F:ABC-type oligopeptide transporter activity"/>
    <property type="evidence" value="ECO:0007669"/>
    <property type="project" value="TreeGrafter"/>
</dbReference>
<dbReference type="GO" id="GO:0005743">
    <property type="term" value="C:mitochondrial inner membrane"/>
    <property type="evidence" value="ECO:0007669"/>
    <property type="project" value="UniProtKB-SubCell"/>
</dbReference>
<keyword evidence="3" id="KW-0813">Transport</keyword>
<feature type="transmembrane region" description="Helical" evidence="18">
    <location>
        <begin position="36"/>
        <end position="55"/>
    </location>
</feature>
<dbReference type="PROSITE" id="PS00211">
    <property type="entry name" value="ABC_TRANSPORTER_1"/>
    <property type="match status" value="1"/>
</dbReference>
<dbReference type="CDD" id="cd03249">
    <property type="entry name" value="ABC_MTABC3_MDL1_MDL2"/>
    <property type="match status" value="1"/>
</dbReference>
<evidence type="ECO:0000256" key="6">
    <source>
        <dbReference type="ARBA" id="ARBA00022741"/>
    </source>
</evidence>
<keyword evidence="9" id="KW-0809">Transit peptide</keyword>
<dbReference type="SUPFAM" id="SSF52540">
    <property type="entry name" value="P-loop containing nucleoside triphosphate hydrolases"/>
    <property type="match status" value="1"/>
</dbReference>
<evidence type="ECO:0000256" key="7">
    <source>
        <dbReference type="ARBA" id="ARBA00022792"/>
    </source>
</evidence>
<dbReference type="EMBL" id="CAJVPI010000695">
    <property type="protein sequence ID" value="CAG8563563.1"/>
    <property type="molecule type" value="Genomic_DNA"/>
</dbReference>
<evidence type="ECO:0000256" key="2">
    <source>
        <dbReference type="ARBA" id="ARBA00007577"/>
    </source>
</evidence>
<protein>
    <recommendedName>
        <fullName evidence="15">Mitochondrial potassium channel ATP-binding subunit</fullName>
    </recommendedName>
    <alternativeName>
        <fullName evidence="17">ATP-binding cassette sub-family B member 8, mitochondrial</fullName>
    </alternativeName>
    <alternativeName>
        <fullName evidence="16">Mitochondrial sulfonylurea-receptor</fullName>
    </alternativeName>
</protein>
<dbReference type="PANTHER" id="PTHR43394:SF17">
    <property type="entry name" value="MITOCHONDRIAL POTASSIUM CHANNEL ATP-BINDING SUBUNIT"/>
    <property type="match status" value="1"/>
</dbReference>
<evidence type="ECO:0000256" key="12">
    <source>
        <dbReference type="ARBA" id="ARBA00023065"/>
    </source>
</evidence>
<comment type="subcellular location">
    <subcellularLocation>
        <location evidence="1">Mitochondrion inner membrane</location>
        <topology evidence="1">Multi-pass membrane protein</topology>
    </subcellularLocation>
</comment>
<keyword evidence="14 18" id="KW-0472">Membrane</keyword>
<evidence type="ECO:0000256" key="11">
    <source>
        <dbReference type="ARBA" id="ARBA00022989"/>
    </source>
</evidence>
<feature type="transmembrane region" description="Helical" evidence="18">
    <location>
        <begin position="88"/>
        <end position="109"/>
    </location>
</feature>
<sequence>MLAVISIDKPIRKHQNAADNRRSVIYDIWQLVKPDLLLLITVVITAIAAAVTNLATPKITGELINIIAESISKGSLVLDDLKEPAMKLLALFGIQGFLTFLHISFVTILGENMAKRLKHQLFSAIIHQDIAFFDKYRSGELVSRLTTDVHEFKHTFKQIITLGLKAVTQTIGSAVTLLRISKSLTFTLCATMPVIYALLNAYGAYLRELSKRARSIDAIASGIAGEGISNIRTVRAFAAEARETEFYSEVCKDVAKSNILLGYNVGLFQGMTNSTIGCMVLIVLYYGGSLVVKNEISGGDLMNYMISVQSTQKSLVSLGVLFGQTIKAAASANRVFEFIHTEPTIPLAGGIEPDHVKGDLEFRNVNFRYPTRPDQLILKNFNLRIPSGTMVALCGPSGSGKIERFYDPDAGEIILDNISLPSLDPSWLRRHIGYINQEPVLFATTIYENIRYGKPDASREEVEEAARKANAADFIEGFPAGYDTVLGERGVTLSGGQRQRIAIARAILKDPKILILDEATSALDQSEKLVQEALDKLMKGRTVVVIAHRLSTIQSADLIVVMGRNVGNVIEQGTHRELLKKKGAYFRLYNQLAMDNDMLL</sequence>
<feature type="domain" description="ABC transporter" evidence="19">
    <location>
        <begin position="360"/>
        <end position="591"/>
    </location>
</feature>
<evidence type="ECO:0000256" key="5">
    <source>
        <dbReference type="ARBA" id="ARBA00022692"/>
    </source>
</evidence>
<dbReference type="PROSITE" id="PS50893">
    <property type="entry name" value="ABC_TRANSPORTER_2"/>
    <property type="match status" value="1"/>
</dbReference>
<evidence type="ECO:0000256" key="17">
    <source>
        <dbReference type="ARBA" id="ARBA00042968"/>
    </source>
</evidence>
<dbReference type="OrthoDB" id="6500128at2759"/>
<dbReference type="SMART" id="SM00382">
    <property type="entry name" value="AAA"/>
    <property type="match status" value="1"/>
</dbReference>
<dbReference type="InterPro" id="IPR017871">
    <property type="entry name" value="ABC_transporter-like_CS"/>
</dbReference>
<evidence type="ECO:0000256" key="18">
    <source>
        <dbReference type="SAM" id="Phobius"/>
    </source>
</evidence>
<dbReference type="AlphaFoldDB" id="A0A9N9BF08"/>
<dbReference type="InterPro" id="IPR027417">
    <property type="entry name" value="P-loop_NTPase"/>
</dbReference>
<keyword evidence="6" id="KW-0547">Nucleotide-binding</keyword>
<keyword evidence="10" id="KW-0630">Potassium</keyword>
<comment type="similarity">
    <text evidence="2">Belongs to the ABC transporter superfamily. ABCB family. Multidrug resistance exporter (TC 3.A.1.201) subfamily.</text>
</comment>
<keyword evidence="12" id="KW-0406">Ion transport</keyword>
<proteinExistence type="inferred from homology"/>
<evidence type="ECO:0000256" key="8">
    <source>
        <dbReference type="ARBA" id="ARBA00022840"/>
    </source>
</evidence>
<evidence type="ECO:0000313" key="22">
    <source>
        <dbReference type="Proteomes" id="UP000789739"/>
    </source>
</evidence>
<gene>
    <name evidence="21" type="ORF">PBRASI_LOCUS5719</name>
</gene>
<dbReference type="InterPro" id="IPR003593">
    <property type="entry name" value="AAA+_ATPase"/>
</dbReference>
<evidence type="ECO:0000259" key="19">
    <source>
        <dbReference type="PROSITE" id="PS50893"/>
    </source>
</evidence>
<dbReference type="GO" id="GO:0090374">
    <property type="term" value="P:oligopeptide export from mitochondrion"/>
    <property type="evidence" value="ECO:0007669"/>
    <property type="project" value="TreeGrafter"/>
</dbReference>
<dbReference type="SUPFAM" id="SSF90123">
    <property type="entry name" value="ABC transporter transmembrane region"/>
    <property type="match status" value="1"/>
</dbReference>
<keyword evidence="13" id="KW-0496">Mitochondrion</keyword>
<evidence type="ECO:0000256" key="10">
    <source>
        <dbReference type="ARBA" id="ARBA00022958"/>
    </source>
</evidence>
<evidence type="ECO:0000256" key="16">
    <source>
        <dbReference type="ARBA" id="ARBA00041416"/>
    </source>
</evidence>
<evidence type="ECO:0000256" key="13">
    <source>
        <dbReference type="ARBA" id="ARBA00023128"/>
    </source>
</evidence>
<keyword evidence="22" id="KW-1185">Reference proteome</keyword>
<organism evidence="21 22">
    <name type="scientific">Paraglomus brasilianum</name>
    <dbReference type="NCBI Taxonomy" id="144538"/>
    <lineage>
        <taxon>Eukaryota</taxon>
        <taxon>Fungi</taxon>
        <taxon>Fungi incertae sedis</taxon>
        <taxon>Mucoromycota</taxon>
        <taxon>Glomeromycotina</taxon>
        <taxon>Glomeromycetes</taxon>
        <taxon>Paraglomerales</taxon>
        <taxon>Paraglomeraceae</taxon>
        <taxon>Paraglomus</taxon>
    </lineage>
</organism>
<dbReference type="InterPro" id="IPR036640">
    <property type="entry name" value="ABC1_TM_sf"/>
</dbReference>
<keyword evidence="4" id="KW-0633">Potassium transport</keyword>
<feature type="domain" description="ABC transmembrane type-1" evidence="20">
    <location>
        <begin position="40"/>
        <end position="327"/>
    </location>
</feature>
<dbReference type="CDD" id="cd18574">
    <property type="entry name" value="ABC_6TM_ABCB8_like"/>
    <property type="match status" value="1"/>
</dbReference>
<comment type="caution">
    <text evidence="21">The sequence shown here is derived from an EMBL/GenBank/DDBJ whole genome shotgun (WGS) entry which is preliminary data.</text>
</comment>
<evidence type="ECO:0000256" key="4">
    <source>
        <dbReference type="ARBA" id="ARBA00022538"/>
    </source>
</evidence>
<accession>A0A9N9BF08</accession>